<sequence length="443" mass="52899">MQLPNTFLSLRQMSLCNIALQVYNDPNVSNFRNTHDINSCIWSSDEIESLLGEELATLLNYEQVLQMFSMRRKPTLSHEYQHQFTGDYNHHSTSNQLLEFYVEKKLSTLLLPEMFKKEVTDLVRLAFIESYKWLQDHKTIINSKKSLLRSTRNFHWTQDNKIDRHKTAKAIIADHDINIRDRFKLASHYCFQEDVFLIWEILDDAQRNYFEGLDLNIVQIWVNWTRHGGDINWEEIARNSHFGLQPYFPKLKREERLQKLMSLRCGIWNDYHELQFCLSILDQNEQDEILKKCPFPILEVFLDWSVQGKLLDVVELLWPYLSEQNCCDFLYLILYQKRMLNGIGYDYVTLVKKLWKRVFGYKKVIESDTMYNTLSLVLEYGRSRPCPHELREHNNDNMFVALHKGSSVFVICKYKRNFSSFMSSLCQIIHRYGRIRMMCFIQG</sequence>
<dbReference type="Proteomes" id="UP000886998">
    <property type="component" value="Unassembled WGS sequence"/>
</dbReference>
<organism evidence="1 2">
    <name type="scientific">Trichonephila inaurata madagascariensis</name>
    <dbReference type="NCBI Taxonomy" id="2747483"/>
    <lineage>
        <taxon>Eukaryota</taxon>
        <taxon>Metazoa</taxon>
        <taxon>Ecdysozoa</taxon>
        <taxon>Arthropoda</taxon>
        <taxon>Chelicerata</taxon>
        <taxon>Arachnida</taxon>
        <taxon>Araneae</taxon>
        <taxon>Araneomorphae</taxon>
        <taxon>Entelegynae</taxon>
        <taxon>Araneoidea</taxon>
        <taxon>Nephilidae</taxon>
        <taxon>Trichonephila</taxon>
        <taxon>Trichonephila inaurata</taxon>
    </lineage>
</organism>
<accession>A0A8X6YQD0</accession>
<keyword evidence="2" id="KW-1185">Reference proteome</keyword>
<dbReference type="AlphaFoldDB" id="A0A8X6YQD0"/>
<gene>
    <name evidence="1" type="primary">NCL1_51334</name>
    <name evidence="1" type="ORF">TNIN_275021</name>
</gene>
<evidence type="ECO:0000313" key="1">
    <source>
        <dbReference type="EMBL" id="GFY75106.1"/>
    </source>
</evidence>
<name>A0A8X6YQD0_9ARAC</name>
<dbReference type="OrthoDB" id="6472729at2759"/>
<reference evidence="1" key="1">
    <citation type="submission" date="2020-08" db="EMBL/GenBank/DDBJ databases">
        <title>Multicomponent nature underlies the extraordinary mechanical properties of spider dragline silk.</title>
        <authorList>
            <person name="Kono N."/>
            <person name="Nakamura H."/>
            <person name="Mori M."/>
            <person name="Yoshida Y."/>
            <person name="Ohtoshi R."/>
            <person name="Malay A.D."/>
            <person name="Moran D.A.P."/>
            <person name="Tomita M."/>
            <person name="Numata K."/>
            <person name="Arakawa K."/>
        </authorList>
    </citation>
    <scope>NUCLEOTIDE SEQUENCE</scope>
</reference>
<comment type="caution">
    <text evidence="1">The sequence shown here is derived from an EMBL/GenBank/DDBJ whole genome shotgun (WGS) entry which is preliminary data.</text>
</comment>
<dbReference type="EMBL" id="BMAV01021163">
    <property type="protein sequence ID" value="GFY75106.1"/>
    <property type="molecule type" value="Genomic_DNA"/>
</dbReference>
<evidence type="ECO:0000313" key="2">
    <source>
        <dbReference type="Proteomes" id="UP000886998"/>
    </source>
</evidence>
<protein>
    <submittedName>
        <fullName evidence="1">Uncharacterized protein</fullName>
    </submittedName>
</protein>
<proteinExistence type="predicted"/>